<proteinExistence type="predicted"/>
<evidence type="ECO:0000313" key="2">
    <source>
        <dbReference type="EMBL" id="KMM39001.1"/>
    </source>
</evidence>
<reference evidence="2" key="1">
    <citation type="submission" date="2015-06" db="EMBL/GenBank/DDBJ databases">
        <authorList>
            <person name="Liu B."/>
            <person name="Wang J."/>
            <person name="Zhu Y."/>
            <person name="Liu G."/>
            <person name="Chen Q."/>
            <person name="Zheng C."/>
            <person name="Che J."/>
            <person name="Ge C."/>
            <person name="Shi H."/>
            <person name="Pan Z."/>
            <person name="Liu X."/>
        </authorList>
    </citation>
    <scope>NUCLEOTIDE SEQUENCE [LARGE SCALE GENOMIC DNA]</scope>
    <source>
        <strain evidence="2">DSM 16346</strain>
    </source>
</reference>
<feature type="transmembrane region" description="Helical" evidence="1">
    <location>
        <begin position="12"/>
        <end position="31"/>
    </location>
</feature>
<protein>
    <submittedName>
        <fullName evidence="2">Membrane protein</fullName>
    </submittedName>
</protein>
<keyword evidence="1" id="KW-1133">Transmembrane helix</keyword>
<feature type="transmembrane region" description="Helical" evidence="1">
    <location>
        <begin position="110"/>
        <end position="136"/>
    </location>
</feature>
<dbReference type="STRING" id="157733.AB986_07105"/>
<sequence>MTDVKQRNYTPWIVGLSIAVNVLVVILFFLPEYSGDVGFDITLLPLLNAVFNSFTFVFLVAALIFVKQKNIKLHKRFIFAAFTTTALFLVSYVTYHGLSESTSFGGEGLIVPIYFFILISHIILAAAIVPLALITVTRGLNMQVAKHRKIARWTMPIWLYVSLTGVVVYLMISPYY</sequence>
<comment type="caution">
    <text evidence="2">The sequence shown here is derived from an EMBL/GenBank/DDBJ whole genome shotgun (WGS) entry which is preliminary data.</text>
</comment>
<dbReference type="Pfam" id="PF04238">
    <property type="entry name" value="DUF420"/>
    <property type="match status" value="1"/>
</dbReference>
<dbReference type="PANTHER" id="PTHR37692:SF1">
    <property type="entry name" value="DUF420 DOMAIN-CONTAINING PROTEIN"/>
    <property type="match status" value="1"/>
</dbReference>
<dbReference type="PATRIC" id="fig|157733.3.peg.3683"/>
<keyword evidence="1" id="KW-0472">Membrane</keyword>
<dbReference type="InterPro" id="IPR007352">
    <property type="entry name" value="DUF420"/>
</dbReference>
<gene>
    <name evidence="2" type="ORF">AB986_07105</name>
</gene>
<feature type="transmembrane region" description="Helical" evidence="1">
    <location>
        <begin position="157"/>
        <end position="175"/>
    </location>
</feature>
<accession>A0A0J6CRS3</accession>
<evidence type="ECO:0000313" key="3">
    <source>
        <dbReference type="Proteomes" id="UP000035996"/>
    </source>
</evidence>
<dbReference type="PANTHER" id="PTHR37692">
    <property type="entry name" value="HYPOTHETICAL MEMBRANE SPANNING PROTEIN"/>
    <property type="match status" value="1"/>
</dbReference>
<evidence type="ECO:0000256" key="1">
    <source>
        <dbReference type="SAM" id="Phobius"/>
    </source>
</evidence>
<organism evidence="2 3">
    <name type="scientific">Guptibacillus hwajinpoensis</name>
    <dbReference type="NCBI Taxonomy" id="208199"/>
    <lineage>
        <taxon>Bacteria</taxon>
        <taxon>Bacillati</taxon>
        <taxon>Bacillota</taxon>
        <taxon>Bacilli</taxon>
        <taxon>Bacillales</taxon>
        <taxon>Guptibacillaceae</taxon>
        <taxon>Guptibacillus</taxon>
    </lineage>
</organism>
<dbReference type="RefSeq" id="WP_048310171.1">
    <property type="nucleotide sequence ID" value="NZ_CP119526.1"/>
</dbReference>
<dbReference type="OrthoDB" id="9811380at2"/>
<dbReference type="Proteomes" id="UP000035996">
    <property type="component" value="Unassembled WGS sequence"/>
</dbReference>
<feature type="transmembrane region" description="Helical" evidence="1">
    <location>
        <begin position="77"/>
        <end position="98"/>
    </location>
</feature>
<keyword evidence="3" id="KW-1185">Reference proteome</keyword>
<dbReference type="AlphaFoldDB" id="A0A0J6CRS3"/>
<dbReference type="EMBL" id="LELK01000001">
    <property type="protein sequence ID" value="KMM39001.1"/>
    <property type="molecule type" value="Genomic_DNA"/>
</dbReference>
<feature type="transmembrane region" description="Helical" evidence="1">
    <location>
        <begin position="43"/>
        <end position="65"/>
    </location>
</feature>
<keyword evidence="1" id="KW-0812">Transmembrane</keyword>
<name>A0A0J6CRS3_9BACL</name>